<keyword evidence="2 6" id="KW-0378">Hydrolase</keyword>
<dbReference type="InterPro" id="IPR010158">
    <property type="entry name" value="Amidase_Cbmase"/>
</dbReference>
<feature type="binding site" evidence="3">
    <location>
        <position position="101"/>
    </location>
    <ligand>
        <name>Zn(2+)</name>
        <dbReference type="ChEBI" id="CHEBI:29105"/>
        <label>1</label>
    </ligand>
</feature>
<keyword evidence="7" id="KW-1185">Reference proteome</keyword>
<evidence type="ECO:0000259" key="5">
    <source>
        <dbReference type="Pfam" id="PF07687"/>
    </source>
</evidence>
<evidence type="ECO:0000256" key="1">
    <source>
        <dbReference type="ARBA" id="ARBA00006153"/>
    </source>
</evidence>
<dbReference type="PIRSF" id="PIRSF001235">
    <property type="entry name" value="Amidase_carbamoylase"/>
    <property type="match status" value="1"/>
</dbReference>
<dbReference type="Gene3D" id="3.30.70.360">
    <property type="match status" value="1"/>
</dbReference>
<evidence type="ECO:0000256" key="4">
    <source>
        <dbReference type="SAM" id="MobiDB-lite"/>
    </source>
</evidence>
<dbReference type="EC" id="3.5.3.9" evidence="6"/>
<sequence>MSAGTREQPATASAREAREPAGRVDAGRLAGLIEEFAALSEGGPGVTRPGYTELERRAHETFADHMRGLGLRVWSDAAGNTYAERPGHGDPALGALGTGSHLDSVPGAGRFDGIAGVVAGMEAARVLVETEAAHARPVRFVAFATEEGARFGQACVGSRIAAGLTGAGDLGLLRDGTGTTLAQAMEGVGLDPARVEEARWDPAEWSAFVELHIEQGNVLESLGTPIGVVDAISGSSRLRLTLTGRASHTGGTPMHHRADALAAAAECVLLAERLANDPRHRGTRATVGRLDVAPGSITTIPGEVTMSVDIRDVDSDRQRETAAEFVARSRELCDRRGIGLRAEELADASPVVLPVWIADAIGGACAALGVGHHVLPSGASHDSQMINHIVPSGMIFVPSRDGLSHTPEEWTDPSDLATGTRVLLATLLELDGLLAPPTTRPGSGA</sequence>
<proteinExistence type="inferred from homology"/>
<dbReference type="SUPFAM" id="SSF53187">
    <property type="entry name" value="Zn-dependent exopeptidases"/>
    <property type="match status" value="1"/>
</dbReference>
<dbReference type="InterPro" id="IPR036264">
    <property type="entry name" value="Bact_exopeptidase_dim_dom"/>
</dbReference>
<comment type="cofactor">
    <cofactor evidence="3">
        <name>Zn(2+)</name>
        <dbReference type="ChEBI" id="CHEBI:29105"/>
    </cofactor>
    <text evidence="3">Binds 2 Zn(2+) ions per subunit.</text>
</comment>
<dbReference type="GO" id="GO:0047652">
    <property type="term" value="F:allantoate deiminase activity"/>
    <property type="evidence" value="ECO:0007669"/>
    <property type="project" value="UniProtKB-EC"/>
</dbReference>
<comment type="caution">
    <text evidence="6">The sequence shown here is derived from an EMBL/GenBank/DDBJ whole genome shotgun (WGS) entry which is preliminary data.</text>
</comment>
<feature type="binding site" evidence="3">
    <location>
        <position position="112"/>
    </location>
    <ligand>
        <name>Zn(2+)</name>
        <dbReference type="ChEBI" id="CHEBI:29105"/>
        <label>1</label>
    </ligand>
</feature>
<dbReference type="NCBIfam" id="NF006771">
    <property type="entry name" value="PRK09290.1-5"/>
    <property type="match status" value="1"/>
</dbReference>
<dbReference type="RefSeq" id="WP_197014073.1">
    <property type="nucleotide sequence ID" value="NZ_BAABES010000002.1"/>
</dbReference>
<keyword evidence="3" id="KW-0479">Metal-binding</keyword>
<accession>A0A931GLR0</accession>
<dbReference type="Proteomes" id="UP000614047">
    <property type="component" value="Unassembled WGS sequence"/>
</dbReference>
<dbReference type="AlphaFoldDB" id="A0A931GLR0"/>
<dbReference type="Pfam" id="PF01546">
    <property type="entry name" value="Peptidase_M20"/>
    <property type="match status" value="1"/>
</dbReference>
<comment type="similarity">
    <text evidence="1">Belongs to the peptidase M20 family.</text>
</comment>
<gene>
    <name evidence="6" type="ORF">IW256_005915</name>
</gene>
<evidence type="ECO:0000313" key="7">
    <source>
        <dbReference type="Proteomes" id="UP000614047"/>
    </source>
</evidence>
<dbReference type="Gene3D" id="3.40.630.10">
    <property type="entry name" value="Zn peptidases"/>
    <property type="match status" value="1"/>
</dbReference>
<feature type="domain" description="Peptidase M20 dimerisation" evidence="5">
    <location>
        <begin position="233"/>
        <end position="332"/>
    </location>
</feature>
<dbReference type="GO" id="GO:0046872">
    <property type="term" value="F:metal ion binding"/>
    <property type="evidence" value="ECO:0007669"/>
    <property type="project" value="UniProtKB-KW"/>
</dbReference>
<feature type="binding site" evidence="3">
    <location>
        <position position="212"/>
    </location>
    <ligand>
        <name>Zn(2+)</name>
        <dbReference type="ChEBI" id="CHEBI:29105"/>
        <label>1</label>
    </ligand>
</feature>
<feature type="binding site" evidence="3">
    <location>
        <position position="147"/>
    </location>
    <ligand>
        <name>Zn(2+)</name>
        <dbReference type="ChEBI" id="CHEBI:29105"/>
        <label>2</label>
    </ligand>
</feature>
<dbReference type="PANTHER" id="PTHR32494">
    <property type="entry name" value="ALLANTOATE DEIMINASE-RELATED"/>
    <property type="match status" value="1"/>
</dbReference>
<protein>
    <submittedName>
        <fullName evidence="6">Allantoate deiminase</fullName>
        <ecNumber evidence="6">3.5.3.9</ecNumber>
    </submittedName>
</protein>
<dbReference type="SUPFAM" id="SSF55031">
    <property type="entry name" value="Bacterial exopeptidase dimerisation domain"/>
    <property type="match status" value="1"/>
</dbReference>
<dbReference type="PANTHER" id="PTHR32494:SF5">
    <property type="entry name" value="ALLANTOATE AMIDOHYDROLASE"/>
    <property type="match status" value="1"/>
</dbReference>
<reference evidence="6" key="1">
    <citation type="submission" date="2020-11" db="EMBL/GenBank/DDBJ databases">
        <title>Sequencing the genomes of 1000 actinobacteria strains.</title>
        <authorList>
            <person name="Klenk H.-P."/>
        </authorList>
    </citation>
    <scope>NUCLEOTIDE SEQUENCE</scope>
    <source>
        <strain evidence="6">DSM 43175</strain>
    </source>
</reference>
<evidence type="ECO:0000313" key="6">
    <source>
        <dbReference type="EMBL" id="MBG6091802.1"/>
    </source>
</evidence>
<feature type="binding site" evidence="3">
    <location>
        <position position="112"/>
    </location>
    <ligand>
        <name>Zn(2+)</name>
        <dbReference type="ChEBI" id="CHEBI:29105"/>
        <label>2</label>
    </ligand>
</feature>
<feature type="region of interest" description="Disordered" evidence="4">
    <location>
        <begin position="1"/>
        <end position="23"/>
    </location>
</feature>
<organism evidence="6 7">
    <name type="scientific">Actinomadura viridis</name>
    <dbReference type="NCBI Taxonomy" id="58110"/>
    <lineage>
        <taxon>Bacteria</taxon>
        <taxon>Bacillati</taxon>
        <taxon>Actinomycetota</taxon>
        <taxon>Actinomycetes</taxon>
        <taxon>Streptosporangiales</taxon>
        <taxon>Thermomonosporaceae</taxon>
        <taxon>Actinomadura</taxon>
    </lineage>
</organism>
<dbReference type="NCBIfam" id="TIGR01879">
    <property type="entry name" value="hydantase"/>
    <property type="match status" value="1"/>
</dbReference>
<dbReference type="EMBL" id="JADOUA010000001">
    <property type="protein sequence ID" value="MBG6091802.1"/>
    <property type="molecule type" value="Genomic_DNA"/>
</dbReference>
<keyword evidence="3" id="KW-0862">Zinc</keyword>
<dbReference type="InterPro" id="IPR011650">
    <property type="entry name" value="Peptidase_M20_dimer"/>
</dbReference>
<feature type="binding site" evidence="3">
    <location>
        <position position="405"/>
    </location>
    <ligand>
        <name>Zn(2+)</name>
        <dbReference type="ChEBI" id="CHEBI:29105"/>
        <label>2</label>
    </ligand>
</feature>
<dbReference type="CDD" id="cd03884">
    <property type="entry name" value="M20_bAS"/>
    <property type="match status" value="1"/>
</dbReference>
<name>A0A931GLR0_9ACTN</name>
<evidence type="ECO:0000256" key="3">
    <source>
        <dbReference type="PIRSR" id="PIRSR001235-1"/>
    </source>
</evidence>
<evidence type="ECO:0000256" key="2">
    <source>
        <dbReference type="ARBA" id="ARBA00022801"/>
    </source>
</evidence>
<dbReference type="InterPro" id="IPR002933">
    <property type="entry name" value="Peptidase_M20"/>
</dbReference>
<dbReference type="Pfam" id="PF07687">
    <property type="entry name" value="M20_dimer"/>
    <property type="match status" value="1"/>
</dbReference>